<evidence type="ECO:0000256" key="1">
    <source>
        <dbReference type="ARBA" id="ARBA00004651"/>
    </source>
</evidence>
<comment type="subcellular location">
    <subcellularLocation>
        <location evidence="1">Cell membrane</location>
        <topology evidence="1">Multi-pass membrane protein</topology>
    </subcellularLocation>
</comment>
<dbReference type="Pfam" id="PF03553">
    <property type="entry name" value="Na_H_antiporter"/>
    <property type="match status" value="1"/>
</dbReference>
<feature type="transmembrane region" description="Helical" evidence="9">
    <location>
        <begin position="12"/>
        <end position="33"/>
    </location>
</feature>
<proteinExistence type="inferred from homology"/>
<feature type="transmembrane region" description="Helical" evidence="9">
    <location>
        <begin position="147"/>
        <end position="171"/>
    </location>
</feature>
<evidence type="ECO:0000256" key="3">
    <source>
        <dbReference type="ARBA" id="ARBA00022449"/>
    </source>
</evidence>
<feature type="domain" description="Na+/H+ antiporter NhaC-like C-terminal" evidence="10">
    <location>
        <begin position="168"/>
        <end position="476"/>
    </location>
</feature>
<dbReference type="AlphaFoldDB" id="A0A368NQ13"/>
<keyword evidence="2" id="KW-0813">Transport</keyword>
<evidence type="ECO:0000256" key="5">
    <source>
        <dbReference type="ARBA" id="ARBA00022692"/>
    </source>
</evidence>
<evidence type="ECO:0000256" key="7">
    <source>
        <dbReference type="ARBA" id="ARBA00023136"/>
    </source>
</evidence>
<feature type="transmembrane region" description="Helical" evidence="9">
    <location>
        <begin position="340"/>
        <end position="363"/>
    </location>
</feature>
<name>A0A368NQ13_9GAMM</name>
<feature type="transmembrane region" description="Helical" evidence="9">
    <location>
        <begin position="45"/>
        <end position="63"/>
    </location>
</feature>
<dbReference type="EMBL" id="QPID01000001">
    <property type="protein sequence ID" value="RCU52657.1"/>
    <property type="molecule type" value="Genomic_DNA"/>
</dbReference>
<reference evidence="11 12" key="1">
    <citation type="submission" date="2018-07" db="EMBL/GenBank/DDBJ databases">
        <title>Corallincola holothuriorum sp. nov., a new facultative anaerobe isolated from sea cucumber Apostichopus japonicus.</title>
        <authorList>
            <person name="Xia H."/>
        </authorList>
    </citation>
    <scope>NUCLEOTIDE SEQUENCE [LARGE SCALE GENOMIC DNA]</scope>
    <source>
        <strain evidence="11 12">C4</strain>
    </source>
</reference>
<keyword evidence="5 9" id="KW-0812">Transmembrane</keyword>
<gene>
    <name evidence="11" type="primary">nhaC</name>
    <name evidence="11" type="ORF">DU002_01420</name>
</gene>
<keyword evidence="6 9" id="KW-1133">Transmembrane helix</keyword>
<feature type="transmembrane region" description="Helical" evidence="9">
    <location>
        <begin position="242"/>
        <end position="260"/>
    </location>
</feature>
<evidence type="ECO:0000256" key="6">
    <source>
        <dbReference type="ARBA" id="ARBA00022989"/>
    </source>
</evidence>
<evidence type="ECO:0000313" key="11">
    <source>
        <dbReference type="EMBL" id="RCU52657.1"/>
    </source>
</evidence>
<dbReference type="PANTHER" id="PTHR33451:SF3">
    <property type="entry name" value="MALATE-2H(+)_NA(+)-LACTATE ANTIPORTER"/>
    <property type="match status" value="1"/>
</dbReference>
<dbReference type="PANTHER" id="PTHR33451">
    <property type="entry name" value="MALATE-2H(+)/NA(+)-LACTATE ANTIPORTER"/>
    <property type="match status" value="1"/>
</dbReference>
<keyword evidence="3" id="KW-0050">Antiport</keyword>
<dbReference type="GO" id="GO:0015297">
    <property type="term" value="F:antiporter activity"/>
    <property type="evidence" value="ECO:0007669"/>
    <property type="project" value="UniProtKB-KW"/>
</dbReference>
<dbReference type="Proteomes" id="UP000252558">
    <property type="component" value="Unassembled WGS sequence"/>
</dbReference>
<keyword evidence="12" id="KW-1185">Reference proteome</keyword>
<feature type="transmembrane region" description="Helical" evidence="9">
    <location>
        <begin position="117"/>
        <end position="140"/>
    </location>
</feature>
<comment type="caution">
    <text evidence="11">The sequence shown here is derived from an EMBL/GenBank/DDBJ whole genome shotgun (WGS) entry which is preliminary data.</text>
</comment>
<protein>
    <submittedName>
        <fullName evidence="11">Na+/H+ antiporter NhaC</fullName>
    </submittedName>
</protein>
<evidence type="ECO:0000256" key="4">
    <source>
        <dbReference type="ARBA" id="ARBA00022475"/>
    </source>
</evidence>
<feature type="transmembrane region" description="Helical" evidence="9">
    <location>
        <begin position="200"/>
        <end position="221"/>
    </location>
</feature>
<keyword evidence="4" id="KW-1003">Cell membrane</keyword>
<feature type="transmembrane region" description="Helical" evidence="9">
    <location>
        <begin position="75"/>
        <end position="97"/>
    </location>
</feature>
<accession>A0A368NQ13</accession>
<dbReference type="GO" id="GO:0005886">
    <property type="term" value="C:plasma membrane"/>
    <property type="evidence" value="ECO:0007669"/>
    <property type="project" value="UniProtKB-SubCell"/>
</dbReference>
<dbReference type="NCBIfam" id="TIGR00931">
    <property type="entry name" value="antiport_nhaC"/>
    <property type="match status" value="1"/>
</dbReference>
<evidence type="ECO:0000256" key="8">
    <source>
        <dbReference type="ARBA" id="ARBA00038435"/>
    </source>
</evidence>
<evidence type="ECO:0000256" key="2">
    <source>
        <dbReference type="ARBA" id="ARBA00022448"/>
    </source>
</evidence>
<dbReference type="RefSeq" id="WP_114336565.1">
    <property type="nucleotide sequence ID" value="NZ_QPID01000001.1"/>
</dbReference>
<comment type="similarity">
    <text evidence="8">Belongs to the NhaC Na(+)/H(+) (TC 2.A.35) antiporter family.</text>
</comment>
<dbReference type="InterPro" id="IPR018461">
    <property type="entry name" value="Na/H_Antiport_NhaC-like_C"/>
</dbReference>
<evidence type="ECO:0000313" key="12">
    <source>
        <dbReference type="Proteomes" id="UP000252558"/>
    </source>
</evidence>
<feature type="transmembrane region" description="Helical" evidence="9">
    <location>
        <begin position="375"/>
        <end position="397"/>
    </location>
</feature>
<feature type="transmembrane region" description="Helical" evidence="9">
    <location>
        <begin position="454"/>
        <end position="476"/>
    </location>
</feature>
<dbReference type="InterPro" id="IPR052180">
    <property type="entry name" value="NhaC_Na-H+_Antiporter"/>
</dbReference>
<sequence>MSNQNDTLKSPSIVDALIPIVCLVVMLATSVTLYGDNSSYGPNQIALLLAATIAALVGLKNGYRWDQLEQGIVKGISIAMGAILILLAVGALIGTWLLAGTVPALIYYGLQIMHPDWFYAATCLICVIVAISIGSSWTVAATVGVAFIGVANGFGLSLPVTAGAIISGAYFGDKMSPLSETTNLAPAVAGSELFEHIRHMTWTSIPSIVLALIIFSFMGMGAGADVASERIASISDGLNEQFSISILNIVPLLVLLALAISRVPALPAVFCGALVGGVWAAIFQQDLIQATFATDELRGGMATLNAVWTVMFDGISVNTGNSDVDELVSGGGMSSMLNTIWLIISAMTFGAVMESTGLLQRIVKALLRSVKSTGSLIASTLATCFGTNIITADQYIAIVMPGRMYKDAYAEKGLAPVNLSRTLEDAGTITSPLIPWNSCGAYMQSVLLVNPLEYFMYCFFNWTSPLVALLYGYIGFKIKPLKDAKVVAARGHNA</sequence>
<keyword evidence="7 9" id="KW-0472">Membrane</keyword>
<evidence type="ECO:0000259" key="10">
    <source>
        <dbReference type="Pfam" id="PF03553"/>
    </source>
</evidence>
<organism evidence="11 12">
    <name type="scientific">Corallincola holothuriorum</name>
    <dbReference type="NCBI Taxonomy" id="2282215"/>
    <lineage>
        <taxon>Bacteria</taxon>
        <taxon>Pseudomonadati</taxon>
        <taxon>Pseudomonadota</taxon>
        <taxon>Gammaproteobacteria</taxon>
        <taxon>Alteromonadales</taxon>
        <taxon>Psychromonadaceae</taxon>
        <taxon>Corallincola</taxon>
    </lineage>
</organism>
<evidence type="ECO:0000256" key="9">
    <source>
        <dbReference type="SAM" id="Phobius"/>
    </source>
</evidence>
<dbReference type="InterPro" id="IPR004770">
    <property type="entry name" value="Na/H_antiport_NhaC"/>
</dbReference>
<dbReference type="OrthoDB" id="9762978at2"/>